<dbReference type="PROSITE" id="PS51294">
    <property type="entry name" value="HTH_MYB"/>
    <property type="match status" value="2"/>
</dbReference>
<name>A0ABD3QUL3_9STRA</name>
<feature type="domain" description="HTH myb-type" evidence="3">
    <location>
        <begin position="852"/>
        <end position="881"/>
    </location>
</feature>
<dbReference type="PANTHER" id="PTHR45614:SF271">
    <property type="entry name" value="MYB DNA BINDING PROTEIN_ TRANSCRIPTION FACTOR-LIKE PROTEIN"/>
    <property type="match status" value="1"/>
</dbReference>
<feature type="compositionally biased region" description="Polar residues" evidence="1">
    <location>
        <begin position="535"/>
        <end position="549"/>
    </location>
</feature>
<feature type="compositionally biased region" description="Polar residues" evidence="1">
    <location>
        <begin position="388"/>
        <end position="399"/>
    </location>
</feature>
<organism evidence="4 5">
    <name type="scientific">Stephanodiscus triporus</name>
    <dbReference type="NCBI Taxonomy" id="2934178"/>
    <lineage>
        <taxon>Eukaryota</taxon>
        <taxon>Sar</taxon>
        <taxon>Stramenopiles</taxon>
        <taxon>Ochrophyta</taxon>
        <taxon>Bacillariophyta</taxon>
        <taxon>Coscinodiscophyceae</taxon>
        <taxon>Thalassiosirophycidae</taxon>
        <taxon>Stephanodiscales</taxon>
        <taxon>Stephanodiscaceae</taxon>
        <taxon>Stephanodiscus</taxon>
    </lineage>
</organism>
<feature type="domain" description="HTH myb-type" evidence="3">
    <location>
        <begin position="882"/>
        <end position="934"/>
    </location>
</feature>
<feature type="region of interest" description="Disordered" evidence="1">
    <location>
        <begin position="606"/>
        <end position="727"/>
    </location>
</feature>
<dbReference type="Pfam" id="PF13921">
    <property type="entry name" value="Myb_DNA-bind_6"/>
    <property type="match status" value="1"/>
</dbReference>
<dbReference type="Gene3D" id="1.10.10.60">
    <property type="entry name" value="Homeodomain-like"/>
    <property type="match status" value="3"/>
</dbReference>
<dbReference type="PANTHER" id="PTHR45614">
    <property type="entry name" value="MYB PROTEIN-RELATED"/>
    <property type="match status" value="1"/>
</dbReference>
<feature type="domain" description="Myb-like" evidence="2">
    <location>
        <begin position="801"/>
        <end position="877"/>
    </location>
</feature>
<feature type="compositionally biased region" description="Basic and acidic residues" evidence="1">
    <location>
        <begin position="447"/>
        <end position="456"/>
    </location>
</feature>
<feature type="compositionally biased region" description="Basic residues" evidence="1">
    <location>
        <begin position="304"/>
        <end position="329"/>
    </location>
</feature>
<feature type="compositionally biased region" description="Basic residues" evidence="1">
    <location>
        <begin position="457"/>
        <end position="466"/>
    </location>
</feature>
<accession>A0ABD3QUL3</accession>
<reference evidence="4 5" key="1">
    <citation type="submission" date="2024-10" db="EMBL/GenBank/DDBJ databases">
        <title>Updated reference genomes for cyclostephanoid diatoms.</title>
        <authorList>
            <person name="Roberts W.R."/>
            <person name="Alverson A.J."/>
        </authorList>
    </citation>
    <scope>NUCLEOTIDE SEQUENCE [LARGE SCALE GENOMIC DNA]</scope>
    <source>
        <strain evidence="4 5">AJA276-08</strain>
    </source>
</reference>
<feature type="compositionally biased region" description="Polar residues" evidence="1">
    <location>
        <begin position="428"/>
        <end position="441"/>
    </location>
</feature>
<feature type="compositionally biased region" description="Low complexity" evidence="1">
    <location>
        <begin position="554"/>
        <end position="564"/>
    </location>
</feature>
<dbReference type="PROSITE" id="PS50090">
    <property type="entry name" value="MYB_LIKE"/>
    <property type="match status" value="3"/>
</dbReference>
<feature type="region of interest" description="Disordered" evidence="1">
    <location>
        <begin position="227"/>
        <end position="259"/>
    </location>
</feature>
<feature type="region of interest" description="Disordered" evidence="1">
    <location>
        <begin position="1"/>
        <end position="126"/>
    </location>
</feature>
<evidence type="ECO:0000313" key="4">
    <source>
        <dbReference type="EMBL" id="KAL3803945.1"/>
    </source>
</evidence>
<dbReference type="InterPro" id="IPR050560">
    <property type="entry name" value="MYB_TF"/>
</dbReference>
<sequence>MSGKVDDPAAAVVPHRTRGNATSARGGGGGTTRPPTKTKAKTTTTQRHRRRPGGLASASSSSRDDDDDDEEARDPWHDHRGENSRSSSAGGIIGCGGGEARRPRRKKGGGVDIGRESPSYSGGGLSDLALGDFDGATGTDAIAKLDVASGMVDVDDNGTMDDGGVGMDKEDAYDDHVNDGLDCIINPSWDLLNQDSFGFNLLGSQGSLSFDTSDHRDDAERDIVVDDDERSRGKSIDDLTSAVTASQDDNPAGGSGVPMTMDWLATVENGHHRHHQHHHQDTTTIVTGMTHNWIPPITMPQHSHLAHHHHHHHHQQQQQHHAAHHHQRRQQVGTQHYHGVVIHRSSPYNPIPHHSSSPSYFVDAPPPPPHHHFPSHPPPLRESRSDITPHSYCNNNVNNDPIELRGSDDRMGSSFENDPFKYAFDPPSITNGNNAHSSSLSPPVGKARQEGNDDRIHSRRNKKRKQNLSAAPTLSTSLPPIDERRNPSSTTRRRQDKSSSRDVREVAIDSSRSGTTSEIGTDKIFHRDGRPSPSDAGSNGRGITSSTGHNHGASPPTSSSVVPYPSFTSYSGVRGGLGAPVDTIHSAFLPPVPMTQRQQLPPLSSPAMVAYHNDKPQTPLTTSATPSLSKAKTGTSSKAPPHPSSSVGRFLYPHPPHPSYRLPPTVVPKSEQRRGGGALCSGNAAAPPPIPSVYSKGSWTAQAHPPTESRHHHHPMQQQQQQQQQNTAISGTALLVLPDGKRLSRSQAPGIGWPPEEDARLAEVMSNHKSSAVDWDALSLEHGMGLRTARECHDRWTRYLRPGSRKGQWREEEDAIVLRAIFSTGGIGSMTTAAEETESSSSNGNASIATFTQWADLAPQLPGRTGKQIRDRWVNYLNPAINHLPFSRDDDLRLWRGHQELGKRWVEISVKVFHSTRSENHIKNRWYSAAFKKFISKEFGVDAYFDAKQGGDGNDD</sequence>
<protein>
    <submittedName>
        <fullName evidence="4">Uncharacterized protein</fullName>
    </submittedName>
</protein>
<comment type="caution">
    <text evidence="4">The sequence shown here is derived from an EMBL/GenBank/DDBJ whole genome shotgun (WGS) entry which is preliminary data.</text>
</comment>
<evidence type="ECO:0000313" key="5">
    <source>
        <dbReference type="Proteomes" id="UP001530315"/>
    </source>
</evidence>
<dbReference type="InterPro" id="IPR017930">
    <property type="entry name" value="Myb_dom"/>
</dbReference>
<feature type="compositionally biased region" description="Basic and acidic residues" evidence="1">
    <location>
        <begin position="520"/>
        <end position="530"/>
    </location>
</feature>
<dbReference type="InterPro" id="IPR001005">
    <property type="entry name" value="SANT/Myb"/>
</dbReference>
<feature type="compositionally biased region" description="Basic and acidic residues" evidence="1">
    <location>
        <begin position="227"/>
        <end position="237"/>
    </location>
</feature>
<proteinExistence type="predicted"/>
<feature type="region of interest" description="Disordered" evidence="1">
    <location>
        <begin position="292"/>
        <end position="564"/>
    </location>
</feature>
<feature type="compositionally biased region" description="Basic and acidic residues" evidence="1">
    <location>
        <begin position="496"/>
        <end position="507"/>
    </location>
</feature>
<evidence type="ECO:0000259" key="3">
    <source>
        <dbReference type="PROSITE" id="PS51294"/>
    </source>
</evidence>
<feature type="compositionally biased region" description="Basic and acidic residues" evidence="1">
    <location>
        <begin position="73"/>
        <end position="83"/>
    </location>
</feature>
<feature type="compositionally biased region" description="Low complexity" evidence="1">
    <location>
        <begin position="618"/>
        <end position="633"/>
    </location>
</feature>
<feature type="compositionally biased region" description="Basic residues" evidence="1">
    <location>
        <begin position="36"/>
        <end position="52"/>
    </location>
</feature>
<feature type="compositionally biased region" description="Polar residues" evidence="1">
    <location>
        <begin position="510"/>
        <end position="519"/>
    </location>
</feature>
<dbReference type="Proteomes" id="UP001530315">
    <property type="component" value="Unassembled WGS sequence"/>
</dbReference>
<feature type="domain" description="Myb-like" evidence="2">
    <location>
        <begin position="878"/>
        <end position="930"/>
    </location>
</feature>
<evidence type="ECO:0000259" key="2">
    <source>
        <dbReference type="PROSITE" id="PS50090"/>
    </source>
</evidence>
<feature type="domain" description="Myb-like" evidence="2">
    <location>
        <begin position="753"/>
        <end position="800"/>
    </location>
</feature>
<dbReference type="SUPFAM" id="SSF46689">
    <property type="entry name" value="Homeodomain-like"/>
    <property type="match status" value="2"/>
</dbReference>
<dbReference type="CDD" id="cd00167">
    <property type="entry name" value="SANT"/>
    <property type="match status" value="3"/>
</dbReference>
<feature type="compositionally biased region" description="Basic and acidic residues" evidence="1">
    <location>
        <begin position="402"/>
        <end position="411"/>
    </location>
</feature>
<dbReference type="InterPro" id="IPR009057">
    <property type="entry name" value="Homeodomain-like_sf"/>
</dbReference>
<feature type="compositionally biased region" description="Polar residues" evidence="1">
    <location>
        <begin position="467"/>
        <end position="478"/>
    </location>
</feature>
<dbReference type="Pfam" id="PF00249">
    <property type="entry name" value="Myb_DNA-binding"/>
    <property type="match status" value="2"/>
</dbReference>
<evidence type="ECO:0000256" key="1">
    <source>
        <dbReference type="SAM" id="MobiDB-lite"/>
    </source>
</evidence>
<dbReference type="SMART" id="SM00717">
    <property type="entry name" value="SANT"/>
    <property type="match status" value="3"/>
</dbReference>
<dbReference type="AlphaFoldDB" id="A0ABD3QUL3"/>
<gene>
    <name evidence="4" type="ORF">ACHAW5_001722</name>
</gene>
<dbReference type="EMBL" id="JALLAZ020000102">
    <property type="protein sequence ID" value="KAL3803945.1"/>
    <property type="molecule type" value="Genomic_DNA"/>
</dbReference>
<keyword evidence="5" id="KW-1185">Reference proteome</keyword>